<protein>
    <recommendedName>
        <fullName evidence="3">Helix-turn-helix domain-containing protein</fullName>
    </recommendedName>
</protein>
<dbReference type="AlphaFoldDB" id="A0A975JZY8"/>
<name>A0A975JZY8_9MYCO</name>
<evidence type="ECO:0000313" key="1">
    <source>
        <dbReference type="EMBL" id="QUR68405.1"/>
    </source>
</evidence>
<evidence type="ECO:0000313" key="2">
    <source>
        <dbReference type="Proteomes" id="UP000682202"/>
    </source>
</evidence>
<accession>A0A975JZY8</accession>
<evidence type="ECO:0008006" key="3">
    <source>
        <dbReference type="Google" id="ProtNLM"/>
    </source>
</evidence>
<dbReference type="KEGG" id="mspg:F6B93_16150"/>
<sequence length="165" mass="18553">MIETHPQSGRLTMSATEAARVLRRDIRTVRRMIETGEIAGGAQQGPKQRRWYVYVDQLPMQRGGKTRRSVEQLAAEVVGLRADNAELHAKTSDLITRVVSSDETNRLVMAARTTLRESMDDYQSATSQLIRAASCFRRAVDHFYSAVEEMQEANGRLNAVLSQQT</sequence>
<dbReference type="EMBL" id="CP046600">
    <property type="protein sequence ID" value="QUR68405.1"/>
    <property type="molecule type" value="Genomic_DNA"/>
</dbReference>
<dbReference type="Proteomes" id="UP000682202">
    <property type="component" value="Chromosome"/>
</dbReference>
<reference evidence="1" key="1">
    <citation type="submission" date="2019-12" db="EMBL/GenBank/DDBJ databases">
        <title>Mycobacterium spongiae sp. nov.</title>
        <authorList>
            <person name="Stinear T."/>
        </authorList>
    </citation>
    <scope>NUCLEOTIDE SEQUENCE</scope>
    <source>
        <strain evidence="1">FSD4b-SM</strain>
    </source>
</reference>
<proteinExistence type="predicted"/>
<keyword evidence="2" id="KW-1185">Reference proteome</keyword>
<gene>
    <name evidence="1" type="ORF">F6B93_16150</name>
</gene>
<dbReference type="RefSeq" id="WP_211695978.1">
    <property type="nucleotide sequence ID" value="NZ_CP046600.1"/>
</dbReference>
<organism evidence="1 2">
    <name type="scientific">Mycobacterium spongiae</name>
    <dbReference type="NCBI Taxonomy" id="886343"/>
    <lineage>
        <taxon>Bacteria</taxon>
        <taxon>Bacillati</taxon>
        <taxon>Actinomycetota</taxon>
        <taxon>Actinomycetes</taxon>
        <taxon>Mycobacteriales</taxon>
        <taxon>Mycobacteriaceae</taxon>
        <taxon>Mycobacterium</taxon>
    </lineage>
</organism>